<dbReference type="Proteomes" id="UP001162501">
    <property type="component" value="Chromosome 16"/>
</dbReference>
<evidence type="ECO:0000313" key="1">
    <source>
        <dbReference type="EMBL" id="CAI9696463.1"/>
    </source>
</evidence>
<protein>
    <submittedName>
        <fullName evidence="1">Uncharacterized protein</fullName>
    </submittedName>
</protein>
<evidence type="ECO:0000313" key="2">
    <source>
        <dbReference type="Proteomes" id="UP001162501"/>
    </source>
</evidence>
<accession>A0ACB0E7P5</accession>
<proteinExistence type="predicted"/>
<organism evidence="1 2">
    <name type="scientific">Rangifer tarandus platyrhynchus</name>
    <name type="common">Svalbard reindeer</name>
    <dbReference type="NCBI Taxonomy" id="3082113"/>
    <lineage>
        <taxon>Eukaryota</taxon>
        <taxon>Metazoa</taxon>
        <taxon>Chordata</taxon>
        <taxon>Craniata</taxon>
        <taxon>Vertebrata</taxon>
        <taxon>Euteleostomi</taxon>
        <taxon>Mammalia</taxon>
        <taxon>Eutheria</taxon>
        <taxon>Laurasiatheria</taxon>
        <taxon>Artiodactyla</taxon>
        <taxon>Ruminantia</taxon>
        <taxon>Pecora</taxon>
        <taxon>Cervidae</taxon>
        <taxon>Odocoileinae</taxon>
        <taxon>Rangifer</taxon>
    </lineage>
</organism>
<sequence length="182" mass="19356">MLFDPRNVIRLESQGWTGVLVEPPPTAERLISTRRPPRLCSPSQPLRSPSVSTRERSPQVPDPRGSKASTPTREGLTEAWPKPCSLGPRNPVVGQRHPGAERPPPLGCRGEGEGEVCCGFRWVAVVRALRPRKTAQAVRVSAPPVHLPTGGWGPPVRPPAGGPGPGAPNSPAGGQRTWRAPG</sequence>
<gene>
    <name evidence="1" type="ORF">MRATA1EN3_LOCUS7676</name>
</gene>
<reference evidence="1" key="1">
    <citation type="submission" date="2023-05" db="EMBL/GenBank/DDBJ databases">
        <authorList>
            <consortium name="ELIXIR-Norway"/>
        </authorList>
    </citation>
    <scope>NUCLEOTIDE SEQUENCE</scope>
</reference>
<dbReference type="EMBL" id="OX596100">
    <property type="protein sequence ID" value="CAI9696463.1"/>
    <property type="molecule type" value="Genomic_DNA"/>
</dbReference>
<name>A0ACB0E7P5_RANTA</name>